<dbReference type="SUPFAM" id="SSF54637">
    <property type="entry name" value="Thioesterase/thiol ester dehydrase-isomerase"/>
    <property type="match status" value="1"/>
</dbReference>
<reference evidence="2 3" key="1">
    <citation type="submission" date="2016-10" db="EMBL/GenBank/DDBJ databases">
        <authorList>
            <person name="de Groot N.N."/>
        </authorList>
    </citation>
    <scope>NUCLEOTIDE SEQUENCE [LARGE SCALE GENOMIC DNA]</scope>
    <source>
        <strain evidence="2 3">CGMCC 1.11030</strain>
    </source>
</reference>
<feature type="compositionally biased region" description="Basic and acidic residues" evidence="1">
    <location>
        <begin position="169"/>
        <end position="178"/>
    </location>
</feature>
<keyword evidence="3" id="KW-1185">Reference proteome</keyword>
<evidence type="ECO:0000256" key="1">
    <source>
        <dbReference type="SAM" id="MobiDB-lite"/>
    </source>
</evidence>
<dbReference type="PANTHER" id="PTHR28152">
    <property type="entry name" value="HYDROXYACYL-THIOESTER DEHYDRATASE TYPE 2, MITOCHONDRIAL"/>
    <property type="match status" value="1"/>
</dbReference>
<dbReference type="InterPro" id="IPR052741">
    <property type="entry name" value="Mitochondrial_HTD2"/>
</dbReference>
<proteinExistence type="predicted"/>
<dbReference type="PANTHER" id="PTHR28152:SF1">
    <property type="entry name" value="HYDROXYACYL-THIOESTER DEHYDRATASE TYPE 2, MITOCHONDRIAL"/>
    <property type="match status" value="1"/>
</dbReference>
<feature type="region of interest" description="Disordered" evidence="1">
    <location>
        <begin position="1"/>
        <end position="22"/>
    </location>
</feature>
<sequence>MARETPSPAAPRPPIPDSAGEPRVMRARIAPGPVAALHHALGRAGPPPAAGEPLPPMWHNLFFAETAPASELAEDGLPRAGGFLPDTGLPRRRRGGGRLEFLAPIPIGAEAERISVIQNVAIKQAASGALAIVTLRHEILVDGAPALREEEDLVFRPDWSPDEPPQAEPPERDERPAFRREVEADPVLLFRYAALTFNALRIHYDHAYATGREGCAERVVDGMLVAQLLADLLRDETRRLPRTFEYRAASPLHCGETFSLCGRTLGARADLWALNAHGRLALEARVTT</sequence>
<accession>A0A1I3CRS4</accession>
<dbReference type="InterPro" id="IPR029069">
    <property type="entry name" value="HotDog_dom_sf"/>
</dbReference>
<organism evidence="2 3">
    <name type="scientific">Albimonas pacifica</name>
    <dbReference type="NCBI Taxonomy" id="1114924"/>
    <lineage>
        <taxon>Bacteria</taxon>
        <taxon>Pseudomonadati</taxon>
        <taxon>Pseudomonadota</taxon>
        <taxon>Alphaproteobacteria</taxon>
        <taxon>Rhodobacterales</taxon>
        <taxon>Paracoccaceae</taxon>
        <taxon>Albimonas</taxon>
    </lineage>
</organism>
<dbReference type="AlphaFoldDB" id="A0A1I3CRS4"/>
<evidence type="ECO:0000313" key="3">
    <source>
        <dbReference type="Proteomes" id="UP000199377"/>
    </source>
</evidence>
<dbReference type="Gene3D" id="3.10.129.10">
    <property type="entry name" value="Hotdog Thioesterase"/>
    <property type="match status" value="1"/>
</dbReference>
<dbReference type="EMBL" id="FOQH01000002">
    <property type="protein sequence ID" value="SFH77244.1"/>
    <property type="molecule type" value="Genomic_DNA"/>
</dbReference>
<feature type="region of interest" description="Disordered" evidence="1">
    <location>
        <begin position="154"/>
        <end position="178"/>
    </location>
</feature>
<dbReference type="Proteomes" id="UP000199377">
    <property type="component" value="Unassembled WGS sequence"/>
</dbReference>
<evidence type="ECO:0000313" key="2">
    <source>
        <dbReference type="EMBL" id="SFH77244.1"/>
    </source>
</evidence>
<dbReference type="RefSeq" id="WP_092858031.1">
    <property type="nucleotide sequence ID" value="NZ_FOQH01000002.1"/>
</dbReference>
<dbReference type="OrthoDB" id="7183822at2"/>
<gene>
    <name evidence="2" type="ORF">SAMN05216258_102175</name>
</gene>
<dbReference type="GO" id="GO:0019171">
    <property type="term" value="F:(3R)-hydroxyacyl-[acyl-carrier-protein] dehydratase activity"/>
    <property type="evidence" value="ECO:0007669"/>
    <property type="project" value="TreeGrafter"/>
</dbReference>
<dbReference type="STRING" id="1114924.SAMN05216258_102175"/>
<name>A0A1I3CRS4_9RHOB</name>
<protein>
    <submittedName>
        <fullName evidence="2">3-methylfumaryl-CoA hydratase</fullName>
    </submittedName>
</protein>